<dbReference type="AlphaFoldDB" id="A0A6N3CI52"/>
<dbReference type="GO" id="GO:0016757">
    <property type="term" value="F:glycosyltransferase activity"/>
    <property type="evidence" value="ECO:0007669"/>
    <property type="project" value="UniProtKB-KW"/>
</dbReference>
<dbReference type="PANTHER" id="PTHR22916:SF51">
    <property type="entry name" value="GLYCOSYLTRANSFERASE EPSH-RELATED"/>
    <property type="match status" value="1"/>
</dbReference>
<evidence type="ECO:0000256" key="2">
    <source>
        <dbReference type="ARBA" id="ARBA00022679"/>
    </source>
</evidence>
<proteinExistence type="predicted"/>
<evidence type="ECO:0000259" key="3">
    <source>
        <dbReference type="Pfam" id="PF00535"/>
    </source>
</evidence>
<name>A0A6N3CI52_9FIRM</name>
<evidence type="ECO:0000313" key="4">
    <source>
        <dbReference type="EMBL" id="VYU14569.1"/>
    </source>
</evidence>
<dbReference type="EMBL" id="CACRUE010000028">
    <property type="protein sequence ID" value="VYU14569.1"/>
    <property type="molecule type" value="Genomic_DNA"/>
</dbReference>
<organism evidence="4">
    <name type="scientific">Intestinibacter bartlettii</name>
    <dbReference type="NCBI Taxonomy" id="261299"/>
    <lineage>
        <taxon>Bacteria</taxon>
        <taxon>Bacillati</taxon>
        <taxon>Bacillota</taxon>
        <taxon>Clostridia</taxon>
        <taxon>Peptostreptococcales</taxon>
        <taxon>Peptostreptococcaceae</taxon>
        <taxon>Intestinibacter</taxon>
    </lineage>
</organism>
<dbReference type="InterPro" id="IPR001173">
    <property type="entry name" value="Glyco_trans_2-like"/>
</dbReference>
<protein>
    <submittedName>
        <fullName evidence="4">Putative glycosyltransferase EpsJ</fullName>
        <ecNumber evidence="4">2.4.-.-</ecNumber>
    </submittedName>
</protein>
<feature type="domain" description="Glycosyltransferase 2-like" evidence="3">
    <location>
        <begin position="5"/>
        <end position="167"/>
    </location>
</feature>
<dbReference type="Pfam" id="PF00535">
    <property type="entry name" value="Glycos_transf_2"/>
    <property type="match status" value="1"/>
</dbReference>
<keyword evidence="2 4" id="KW-0808">Transferase</keyword>
<reference evidence="4" key="1">
    <citation type="submission" date="2019-11" db="EMBL/GenBank/DDBJ databases">
        <authorList>
            <person name="Feng L."/>
        </authorList>
    </citation>
    <scope>NUCLEOTIDE SEQUENCE</scope>
    <source>
        <strain evidence="4">IbartlettiiLFYP30</strain>
    </source>
</reference>
<accession>A0A6N3CI52</accession>
<evidence type="ECO:0000256" key="1">
    <source>
        <dbReference type="ARBA" id="ARBA00022676"/>
    </source>
</evidence>
<dbReference type="RefSeq" id="WP_024047672.1">
    <property type="nucleotide sequence ID" value="NZ_CACRUE010000028.1"/>
</dbReference>
<sequence length="329" mass="39493">MDKVSIIVPVYNIEQYLEQCIDSIINQTYKNIEVLLIDDGSTDNSGKICERYEKEYGHIKVIHQINGGLCAARNIGLDNATGKYICFIDSDDYIEKEYVEKLYHEVKLYDLDIAYCNFRLFEDNKELGKKEKQYLLTREEITGLQYQILRFKNNDWDCQVWVGMYKKEFLLKNNLSFYKEDRLLYEDILFTNKSLLKAERVKFISYYGYNYRNRWQDSLCRQKLNEWTIKSYYNIMNEFIDLYNNSASKEEKSIIGQTLYKVLTSLLESIYYCDEINKSQYYKMVSNTKIKKILRENINSKKDLMKCIIFNINLKLYYEIFNLKQRIVS</sequence>
<dbReference type="PANTHER" id="PTHR22916">
    <property type="entry name" value="GLYCOSYLTRANSFERASE"/>
    <property type="match status" value="1"/>
</dbReference>
<gene>
    <name evidence="4" type="primary">epsJ_2</name>
    <name evidence="4" type="ORF">IBLFYP30_01852</name>
</gene>
<dbReference type="InterPro" id="IPR029044">
    <property type="entry name" value="Nucleotide-diphossugar_trans"/>
</dbReference>
<dbReference type="SUPFAM" id="SSF53448">
    <property type="entry name" value="Nucleotide-diphospho-sugar transferases"/>
    <property type="match status" value="1"/>
</dbReference>
<keyword evidence="1 4" id="KW-0328">Glycosyltransferase</keyword>
<dbReference type="Gene3D" id="3.90.550.10">
    <property type="entry name" value="Spore Coat Polysaccharide Biosynthesis Protein SpsA, Chain A"/>
    <property type="match status" value="1"/>
</dbReference>
<dbReference type="EC" id="2.4.-.-" evidence="4"/>
<dbReference type="CDD" id="cd00761">
    <property type="entry name" value="Glyco_tranf_GTA_type"/>
    <property type="match status" value="1"/>
</dbReference>